<sequence length="123" mass="14384">MNKKIWSFLVVGIILLIPILGYELWYAPNYAGDDYYTFIGDSYQEVIEKDDSGNDFHAYYYNQKSFDKDGNEKLLKFNSAIGRPIKPDNFIKITYNEKRGRVLSWEKVQKNEVPTKSLDAINK</sequence>
<dbReference type="InterPro" id="IPR036166">
    <property type="entry name" value="YxeA-like_sf"/>
</dbReference>
<dbReference type="Pfam" id="PF06486">
    <property type="entry name" value="DUF1093"/>
    <property type="match status" value="1"/>
</dbReference>
<gene>
    <name evidence="1" type="ORF">C5L30_001485</name>
</gene>
<dbReference type="RefSeq" id="WP_010019545.1">
    <property type="nucleotide sequence ID" value="NZ_CAJJMR010000058.1"/>
</dbReference>
<proteinExistence type="predicted"/>
<reference evidence="1 2" key="1">
    <citation type="journal article" date="2019" name="Appl. Microbiol. Biotechnol.">
        <title>Uncovering carbohydrate metabolism through a genotype-phenotype association study of 56 lactic acid bacteria genomes.</title>
        <authorList>
            <person name="Buron-Moles G."/>
            <person name="Chailyan A."/>
            <person name="Dolejs I."/>
            <person name="Forster J."/>
            <person name="Miks M.H."/>
        </authorList>
    </citation>
    <scope>NUCLEOTIDE SEQUENCE [LARGE SCALE GENOMIC DNA]</scope>
    <source>
        <strain evidence="1 2">ATCC 29644</strain>
    </source>
</reference>
<accession>A0A4R5NCA2</accession>
<evidence type="ECO:0000313" key="1">
    <source>
        <dbReference type="EMBL" id="TDG70694.1"/>
    </source>
</evidence>
<dbReference type="PANTHER" id="PTHR36433:SF2">
    <property type="entry name" value="YXEA FAMILY PROTEIN"/>
    <property type="match status" value="1"/>
</dbReference>
<name>A0A4R5NCA2_9LACO</name>
<dbReference type="AlphaFoldDB" id="A0A4R5NCA2"/>
<organism evidence="1 2">
    <name type="scientific">Companilactobacillus farciminis</name>
    <dbReference type="NCBI Taxonomy" id="1612"/>
    <lineage>
        <taxon>Bacteria</taxon>
        <taxon>Bacillati</taxon>
        <taxon>Bacillota</taxon>
        <taxon>Bacilli</taxon>
        <taxon>Lactobacillales</taxon>
        <taxon>Lactobacillaceae</taxon>
        <taxon>Companilactobacillus</taxon>
    </lineage>
</organism>
<evidence type="ECO:0008006" key="3">
    <source>
        <dbReference type="Google" id="ProtNLM"/>
    </source>
</evidence>
<keyword evidence="2" id="KW-1185">Reference proteome</keyword>
<protein>
    <recommendedName>
        <fullName evidence="3">YxeA family protein</fullName>
    </recommendedName>
</protein>
<evidence type="ECO:0000313" key="2">
    <source>
        <dbReference type="Proteomes" id="UP000295257"/>
    </source>
</evidence>
<dbReference type="EMBL" id="PUFN01000024">
    <property type="protein sequence ID" value="TDG70694.1"/>
    <property type="molecule type" value="Genomic_DNA"/>
</dbReference>
<dbReference type="Gene3D" id="2.40.50.480">
    <property type="match status" value="1"/>
</dbReference>
<dbReference type="InterPro" id="IPR006542">
    <property type="entry name" value="DUF1093"/>
</dbReference>
<dbReference type="SUPFAM" id="SSF159121">
    <property type="entry name" value="BC4932-like"/>
    <property type="match status" value="1"/>
</dbReference>
<dbReference type="Proteomes" id="UP000295257">
    <property type="component" value="Unassembled WGS sequence"/>
</dbReference>
<dbReference type="STRING" id="1612.ABB44_09175"/>
<dbReference type="NCBIfam" id="TIGR01655">
    <property type="entry name" value="yxeA_fam"/>
    <property type="match status" value="1"/>
</dbReference>
<comment type="caution">
    <text evidence="1">The sequence shown here is derived from an EMBL/GenBank/DDBJ whole genome shotgun (WGS) entry which is preliminary data.</text>
</comment>
<dbReference type="PANTHER" id="PTHR36433">
    <property type="entry name" value="HYPOTHETICAL CYTOSOLIC PROTEIN"/>
    <property type="match status" value="1"/>
</dbReference>